<dbReference type="PROSITE" id="PS51421">
    <property type="entry name" value="RAS"/>
    <property type="match status" value="1"/>
</dbReference>
<dbReference type="InterPro" id="IPR042227">
    <property type="entry name" value="KBRS"/>
</dbReference>
<gene>
    <name evidence="4" type="ORF">TcWFU_008352</name>
</gene>
<accession>A0ABR4QBX0</accession>
<evidence type="ECO:0000256" key="2">
    <source>
        <dbReference type="ARBA" id="ARBA00022741"/>
    </source>
</evidence>
<dbReference type="InterPro" id="IPR001806">
    <property type="entry name" value="Small_GTPase"/>
</dbReference>
<sequence>MVRVTKILFCGASGAGKTSLVYAIGSPANALPDLQNHLPTYEDTYTLYISAEKGTQEKVRIYEIGGTNPLIGRHFVTSCDALILVFDITSFDSFIAMQKIKAEIDSMKEKREIPTVVIGNKNDQPKSSEFETASPSAWAQKEKVAYFETNACDKATFLQILSGLVLKVNQPQSKTSFAFGKREGRCQRSRYLFDGHISACNFAQKRQCAVWLAHPQSQVIGLAVTPWKAVAREVCLISQGRDGKIRFWDTDLTLSQKPLLEVLCCQYTLCPFNAWQPGGGLHTEHYLVYVGVDEEDTSAVNLEAIRSLDSLTICSVDASQISRLGMCMALSGITCDGTCRFLGGFEAGCVVLFVEGRQVIRVSPLLPSDIRPITCLAVFTVDTSTALVAVGRSAVADGEEQLADFELLKLTSEGPSNFLLERCTKQPPSSEPHGTSSLTWRNDGRLLAAGQWNGDIRCFAVTHKGCARCLGNLRSPGAVVGGGTLLGDWSSISTDPSKLNPADRDQSLSIRGALFLPSRWLITTAPASAGGLGILNVWDVYRSS</sequence>
<dbReference type="EMBL" id="JAKROA010000005">
    <property type="protein sequence ID" value="KAL5107057.1"/>
    <property type="molecule type" value="Genomic_DNA"/>
</dbReference>
<dbReference type="PANTHER" id="PTHR46152">
    <property type="entry name" value="NF-KAPPA-B INHIBITOR-INTERACTING RAS-LIKE PROTEIN"/>
    <property type="match status" value="1"/>
</dbReference>
<dbReference type="InterPro" id="IPR015943">
    <property type="entry name" value="WD40/YVTN_repeat-like_dom_sf"/>
</dbReference>
<name>A0ABR4QBX0_9CEST</name>
<protein>
    <submittedName>
        <fullName evidence="4">NF-kappa-B inhibitor-interacting Ras-like protein 2</fullName>
    </submittedName>
</protein>
<dbReference type="PANTHER" id="PTHR46152:SF3">
    <property type="entry name" value="NF-KAPPA-B INHIBITOR-INTERACTING RAS-LIKE PROTEIN"/>
    <property type="match status" value="1"/>
</dbReference>
<organism evidence="4 5">
    <name type="scientific">Taenia crassiceps</name>
    <dbReference type="NCBI Taxonomy" id="6207"/>
    <lineage>
        <taxon>Eukaryota</taxon>
        <taxon>Metazoa</taxon>
        <taxon>Spiralia</taxon>
        <taxon>Lophotrochozoa</taxon>
        <taxon>Platyhelminthes</taxon>
        <taxon>Cestoda</taxon>
        <taxon>Eucestoda</taxon>
        <taxon>Cyclophyllidea</taxon>
        <taxon>Taeniidae</taxon>
        <taxon>Taenia</taxon>
    </lineage>
</organism>
<dbReference type="Proteomes" id="UP001651158">
    <property type="component" value="Unassembled WGS sequence"/>
</dbReference>
<dbReference type="Pfam" id="PF00071">
    <property type="entry name" value="Ras"/>
    <property type="match status" value="1"/>
</dbReference>
<evidence type="ECO:0000256" key="3">
    <source>
        <dbReference type="ARBA" id="ARBA00023134"/>
    </source>
</evidence>
<dbReference type="InterPro" id="IPR036322">
    <property type="entry name" value="WD40_repeat_dom_sf"/>
</dbReference>
<dbReference type="SMART" id="SM00173">
    <property type="entry name" value="RAS"/>
    <property type="match status" value="1"/>
</dbReference>
<evidence type="ECO:0000313" key="5">
    <source>
        <dbReference type="Proteomes" id="UP001651158"/>
    </source>
</evidence>
<dbReference type="SUPFAM" id="SSF50978">
    <property type="entry name" value="WD40 repeat-like"/>
    <property type="match status" value="1"/>
</dbReference>
<dbReference type="PRINTS" id="PR00449">
    <property type="entry name" value="RASTRNSFRMNG"/>
</dbReference>
<keyword evidence="5" id="KW-1185">Reference proteome</keyword>
<dbReference type="InterPro" id="IPR027417">
    <property type="entry name" value="P-loop_NTPase"/>
</dbReference>
<dbReference type="PROSITE" id="PS51419">
    <property type="entry name" value="RAB"/>
    <property type="match status" value="1"/>
</dbReference>
<proteinExistence type="inferred from homology"/>
<reference evidence="4 5" key="1">
    <citation type="journal article" date="2022" name="Front. Cell. Infect. Microbiol.">
        <title>The Genomes of Two Strains of Taenia crassiceps the Animal Model for the Study of Human Cysticercosis.</title>
        <authorList>
            <person name="Bobes R.J."/>
            <person name="Estrada K."/>
            <person name="Rios-Valencia D.G."/>
            <person name="Calderon-Gallegos A."/>
            <person name="de la Torre P."/>
            <person name="Carrero J.C."/>
            <person name="Sanchez-Flores A."/>
            <person name="Laclette J.P."/>
        </authorList>
    </citation>
    <scope>NUCLEOTIDE SEQUENCE [LARGE SCALE GENOMIC DNA]</scope>
    <source>
        <strain evidence="4">WFUcys</strain>
    </source>
</reference>
<comment type="caution">
    <text evidence="4">The sequence shown here is derived from an EMBL/GenBank/DDBJ whole genome shotgun (WGS) entry which is preliminary data.</text>
</comment>
<dbReference type="SMART" id="SM00175">
    <property type="entry name" value="RAB"/>
    <property type="match status" value="1"/>
</dbReference>
<evidence type="ECO:0000256" key="1">
    <source>
        <dbReference type="ARBA" id="ARBA00008094"/>
    </source>
</evidence>
<comment type="similarity">
    <text evidence="1">Belongs to the small GTPase superfamily. Ras family. KappaB-Ras subfamily.</text>
</comment>
<dbReference type="SUPFAM" id="SSF52540">
    <property type="entry name" value="P-loop containing nucleoside triphosphate hydrolases"/>
    <property type="match status" value="1"/>
</dbReference>
<keyword evidence="3" id="KW-0342">GTP-binding</keyword>
<dbReference type="Gene3D" id="3.40.50.300">
    <property type="entry name" value="P-loop containing nucleotide triphosphate hydrolases"/>
    <property type="match status" value="1"/>
</dbReference>
<keyword evidence="2" id="KW-0547">Nucleotide-binding</keyword>
<dbReference type="Gene3D" id="2.130.10.10">
    <property type="entry name" value="YVTN repeat-like/Quinoprotein amine dehydrogenase"/>
    <property type="match status" value="1"/>
</dbReference>
<evidence type="ECO:0000313" key="4">
    <source>
        <dbReference type="EMBL" id="KAL5107057.1"/>
    </source>
</evidence>